<evidence type="ECO:0000313" key="3">
    <source>
        <dbReference type="Proteomes" id="UP000239239"/>
    </source>
</evidence>
<dbReference type="RefSeq" id="WP_027229183.1">
    <property type="nucleotide sequence ID" value="NZ_CP017601.1"/>
</dbReference>
<dbReference type="InterPro" id="IPR015942">
    <property type="entry name" value="Asp/Glu/hydantoin_racemase"/>
</dbReference>
<comment type="similarity">
    <text evidence="1">Belongs to the HyuE racemase family.</text>
</comment>
<dbReference type="Pfam" id="PF01177">
    <property type="entry name" value="Asp_Glu_race"/>
    <property type="match status" value="1"/>
</dbReference>
<dbReference type="AlphaFoldDB" id="A0A2S6EXS7"/>
<comment type="caution">
    <text evidence="2">The sequence shown here is derived from an EMBL/GenBank/DDBJ whole genome shotgun (WGS) entry which is preliminary data.</text>
</comment>
<gene>
    <name evidence="2" type="ORF">C3928_10110</name>
</gene>
<sequence length="245" mass="27347">MTHIRVILPGYNTKVLNKDMLKPFESPGLELSVDYADLAVDAVRHEFDIALMAPYLIKKAMKAEQEKVHAIVIDMMADVAMRALREAVTIPVVSLAETAVHVATMMGNNFAIINTTDELTPIQENLVRSYGLYDRLACIQGIQLDPHDDYRSEKTIHGLIEQCADAVIKKHADTLIFGSGRLIGYREVIQKGLQEKGLHITIIEPLPTGIYFAKFLVDSKISQSKYVYRSPDASTLKTYSKILGN</sequence>
<accession>A0A2S6EXS7</accession>
<dbReference type="EMBL" id="PQWY01000015">
    <property type="protein sequence ID" value="PPK29980.1"/>
    <property type="molecule type" value="Genomic_DNA"/>
</dbReference>
<evidence type="ECO:0000256" key="1">
    <source>
        <dbReference type="ARBA" id="ARBA00038414"/>
    </source>
</evidence>
<proteinExistence type="inferred from homology"/>
<dbReference type="InterPro" id="IPR053714">
    <property type="entry name" value="Iso_Racemase_Enz_sf"/>
</dbReference>
<dbReference type="Gene3D" id="3.40.50.12500">
    <property type="match status" value="1"/>
</dbReference>
<name>A0A2S6EXS7_LEGPN</name>
<dbReference type="Proteomes" id="UP000239239">
    <property type="component" value="Unassembled WGS sequence"/>
</dbReference>
<dbReference type="GO" id="GO:0047661">
    <property type="term" value="F:amino-acid racemase activity"/>
    <property type="evidence" value="ECO:0007669"/>
    <property type="project" value="InterPro"/>
</dbReference>
<protein>
    <submittedName>
        <fullName evidence="2">Hydantoin racemase</fullName>
    </submittedName>
</protein>
<reference evidence="2 3" key="1">
    <citation type="submission" date="2018-02" db="EMBL/GenBank/DDBJ databases">
        <title>Draft genome sequences of four Legionella pneumophila clinical strains isolated in Ontario.</title>
        <authorList>
            <person name="Fortuna A."/>
            <person name="Ramnarine R."/>
            <person name="Li A."/>
            <person name="Frantz C."/>
            <person name="Mallo G."/>
        </authorList>
    </citation>
    <scope>NUCLEOTIDE SEQUENCE [LARGE SCALE GENOMIC DNA]</scope>
    <source>
        <strain evidence="2 3">LG61</strain>
    </source>
</reference>
<evidence type="ECO:0000313" key="2">
    <source>
        <dbReference type="EMBL" id="PPK29980.1"/>
    </source>
</evidence>
<organism evidence="2 3">
    <name type="scientific">Legionella pneumophila</name>
    <dbReference type="NCBI Taxonomy" id="446"/>
    <lineage>
        <taxon>Bacteria</taxon>
        <taxon>Pseudomonadati</taxon>
        <taxon>Pseudomonadota</taxon>
        <taxon>Gammaproteobacteria</taxon>
        <taxon>Legionellales</taxon>
        <taxon>Legionellaceae</taxon>
        <taxon>Legionella</taxon>
    </lineage>
</organism>
<dbReference type="OrthoDB" id="9791723at2"/>